<feature type="domain" description="K Homology" evidence="4">
    <location>
        <begin position="314"/>
        <end position="403"/>
    </location>
</feature>
<keyword evidence="6" id="KW-1185">Reference proteome</keyword>
<comment type="caution">
    <text evidence="5">The sequence shown here is derived from an EMBL/GenBank/DDBJ whole genome shotgun (WGS) entry which is preliminary data.</text>
</comment>
<dbReference type="Gene3D" id="3.30.1370.10">
    <property type="entry name" value="K Homology domain, type 1"/>
    <property type="match status" value="9"/>
</dbReference>
<dbReference type="SMART" id="SM00322">
    <property type="entry name" value="KH"/>
    <property type="match status" value="9"/>
</dbReference>
<feature type="region of interest" description="Disordered" evidence="3">
    <location>
        <begin position="1"/>
        <end position="148"/>
    </location>
</feature>
<dbReference type="CDD" id="cd22450">
    <property type="entry name" value="KH-I_ScSCP160_rpt5"/>
    <property type="match status" value="1"/>
</dbReference>
<reference evidence="5" key="1">
    <citation type="journal article" date="2020" name="Stud. Mycol.">
        <title>101 Dothideomycetes genomes: a test case for predicting lifestyles and emergence of pathogens.</title>
        <authorList>
            <person name="Haridas S."/>
            <person name="Albert R."/>
            <person name="Binder M."/>
            <person name="Bloem J."/>
            <person name="Labutti K."/>
            <person name="Salamov A."/>
            <person name="Andreopoulos B."/>
            <person name="Baker S."/>
            <person name="Barry K."/>
            <person name="Bills G."/>
            <person name="Bluhm B."/>
            <person name="Cannon C."/>
            <person name="Castanera R."/>
            <person name="Culley D."/>
            <person name="Daum C."/>
            <person name="Ezra D."/>
            <person name="Gonzalez J."/>
            <person name="Henrissat B."/>
            <person name="Kuo A."/>
            <person name="Liang C."/>
            <person name="Lipzen A."/>
            <person name="Lutzoni F."/>
            <person name="Magnuson J."/>
            <person name="Mondo S."/>
            <person name="Nolan M."/>
            <person name="Ohm R."/>
            <person name="Pangilinan J."/>
            <person name="Park H.-J."/>
            <person name="Ramirez L."/>
            <person name="Alfaro M."/>
            <person name="Sun H."/>
            <person name="Tritt A."/>
            <person name="Yoshinaga Y."/>
            <person name="Zwiers L.-H."/>
            <person name="Turgeon B."/>
            <person name="Goodwin S."/>
            <person name="Spatafora J."/>
            <person name="Crous P."/>
            <person name="Grigoriev I."/>
        </authorList>
    </citation>
    <scope>NUCLEOTIDE SEQUENCE</scope>
    <source>
        <strain evidence="5">CBS 125425</strain>
    </source>
</reference>
<feature type="domain" description="K Homology" evidence="4">
    <location>
        <begin position="725"/>
        <end position="788"/>
    </location>
</feature>
<dbReference type="SUPFAM" id="SSF54791">
    <property type="entry name" value="Eukaryotic type KH-domain (KH-domain type I)"/>
    <property type="match status" value="8"/>
</dbReference>
<dbReference type="OrthoDB" id="10027144at2759"/>
<dbReference type="PANTHER" id="PTHR10627">
    <property type="entry name" value="SCP160"/>
    <property type="match status" value="1"/>
</dbReference>
<accession>A0A9P4QLG7</accession>
<protein>
    <recommendedName>
        <fullName evidence="4">K Homology domain-containing protein</fullName>
    </recommendedName>
</protein>
<feature type="domain" description="K Homology" evidence="4">
    <location>
        <begin position="884"/>
        <end position="957"/>
    </location>
</feature>
<keyword evidence="2" id="KW-0694">RNA-binding</keyword>
<feature type="domain" description="K Homology" evidence="4">
    <location>
        <begin position="1042"/>
        <end position="1113"/>
    </location>
</feature>
<feature type="compositionally biased region" description="Basic and acidic residues" evidence="3">
    <location>
        <begin position="68"/>
        <end position="79"/>
    </location>
</feature>
<dbReference type="PANTHER" id="PTHR10627:SF31">
    <property type="entry name" value="DODECA-SATELLITE-BINDING PROTEIN 1, ISOFORM A"/>
    <property type="match status" value="1"/>
</dbReference>
<feature type="domain" description="K Homology" evidence="4">
    <location>
        <begin position="961"/>
        <end position="1038"/>
    </location>
</feature>
<dbReference type="InterPro" id="IPR004087">
    <property type="entry name" value="KH_dom"/>
</dbReference>
<dbReference type="InterPro" id="IPR004088">
    <property type="entry name" value="KH_dom_type_1"/>
</dbReference>
<evidence type="ECO:0000256" key="3">
    <source>
        <dbReference type="SAM" id="MobiDB-lite"/>
    </source>
</evidence>
<dbReference type="CDD" id="cd00105">
    <property type="entry name" value="KH-I"/>
    <property type="match status" value="1"/>
</dbReference>
<feature type="compositionally biased region" description="Polar residues" evidence="3">
    <location>
        <begin position="48"/>
        <end position="62"/>
    </location>
</feature>
<feature type="compositionally biased region" description="Polar residues" evidence="3">
    <location>
        <begin position="122"/>
        <end position="141"/>
    </location>
</feature>
<feature type="domain" description="K Homology" evidence="4">
    <location>
        <begin position="237"/>
        <end position="310"/>
    </location>
</feature>
<dbReference type="CDD" id="cd22448">
    <property type="entry name" value="KH-I_ScSCP160_rpt3"/>
    <property type="match status" value="1"/>
</dbReference>
<evidence type="ECO:0000313" key="6">
    <source>
        <dbReference type="Proteomes" id="UP000799444"/>
    </source>
</evidence>
<dbReference type="GO" id="GO:0003729">
    <property type="term" value="F:mRNA binding"/>
    <property type="evidence" value="ECO:0007669"/>
    <property type="project" value="TreeGrafter"/>
</dbReference>
<dbReference type="Proteomes" id="UP000799444">
    <property type="component" value="Unassembled WGS sequence"/>
</dbReference>
<evidence type="ECO:0000256" key="2">
    <source>
        <dbReference type="PROSITE-ProRule" id="PRU00117"/>
    </source>
</evidence>
<evidence type="ECO:0000313" key="5">
    <source>
        <dbReference type="EMBL" id="KAF2729528.1"/>
    </source>
</evidence>
<feature type="region of interest" description="Disordered" evidence="3">
    <location>
        <begin position="830"/>
        <end position="854"/>
    </location>
</feature>
<dbReference type="InterPro" id="IPR054548">
    <property type="entry name" value="SCP160-like_KH"/>
</dbReference>
<feature type="region of interest" description="Disordered" evidence="3">
    <location>
        <begin position="1147"/>
        <end position="1178"/>
    </location>
</feature>
<dbReference type="CDD" id="cd22408">
    <property type="entry name" value="KH-I_Vigilin_rpt4"/>
    <property type="match status" value="1"/>
</dbReference>
<dbReference type="PROSITE" id="PS50084">
    <property type="entry name" value="KH_TYPE_1"/>
    <property type="match status" value="8"/>
</dbReference>
<sequence length="1315" mass="144098">MASQAVANGSSAADGLTPAQKLMQQHDHNATVEDVVDEEDVIHPPPSTSLKADTGDTTSAVPTMSEKAAGKQKAEEPVLAKKGPSSVPFNTASEELFPALGSGPKPARAPAPTWGKKPASLAPTNGLNGSSNATSRASTPASGVGTPMSAPVGRGSGHAAMALPGQHKESIVFAPDQIDRERYKKPLQEIVRDINKRSKAKLECKTGGPGNRVLFEATGPVDAVRQSLKDVANEIGKKLSHKVSVPSSVRAYIIGRQGSKIQEISKRSGARIQVPKQEADDDEDAMIDIIIEGNALTAEMARREIESIVNERTSTVNLRLKDIPAEYYPFLAGPHNSLINNLEQGRDVRVQIPHYTNWDAQAPPLVPHNRPIPFTPQAKYPISIAGDRTHAQQVQAEIERQVQQLRKQLAIRDVEVERNRHQFVVGDRGGSMHDFLNETGCSLILPPNTDNSENIYIVGPSDKVDQGYNKLLEIAGSMQMSVVEPARDYRGAQAQSHAHNLTQYLKHRQVLQDLERQHEASIVPPEGREGPTGWAIYTRNGKNSMQARGDIQNVFRSHPPTRFSTLPVDPFYHQHLQQRSARQIREEMGVHVVFPDEADNVPELILVYEDMTPFADYAIPRGAPSAADVKAYQQKLQQAEQFIKAITTAQQDIVSRDVEAPPKFHDKIRRHVDKEQQGLPRDVIPPQLRRQPSGFGVRGPSSAVDDLVTNILAFIEQEEKDELERGFTTSFDFPQKYANFLIGKRGEHIRKLRDEYDVDIQVNDGKVELKGPQAKCANCKAYILSLGKRLEDEATHTLKIKPQYHRDLIGAKGSQVNRLQDRYNVRINFPRSNNQDDDTATEGGTSQKNFRQQPADEVVIRGPKRGADEARDELLNLLQWTVDNSHTDSVSVAQSQVPSLIGSGGREMENLRLATGCQIDVPGAREAADPSGRAQITLKGTKKQVEDAKKLIQERAKVFDDTVVRTIDVDRKHHRTLIGSGGSNIRKIVTDAGGPDGSRELARMVRFPRQDSEDSAIRVEGPKKVVDQIVASIEVQASSLESQVTETIEVSQDKHRLLIGRGGEARRTLEAEFKVSLDIPKQNVTGAARNQVKISGEPSQVEKAKAHILDLVKGQEGETIQVPRHLHHSISDNGQFFRRLRNEHKVSVEHGGAKTPDRPAAAEGGKARKGANGSALPLITDDTTAGAEAYSWEIVDNNAVGEDVDTSATIPWILRGPAENLPGAKQALQAAMDAASKPSSTGYLILPDPRSYRLVVGPGGSVINNIRKKTGTKVQVPRDQAKDEAIEIVGTKEGCEEARKMILDIVSKGGNSSRR</sequence>
<feature type="compositionally biased region" description="Basic and acidic residues" evidence="3">
    <location>
        <begin position="1147"/>
        <end position="1157"/>
    </location>
</feature>
<proteinExistence type="predicted"/>
<gene>
    <name evidence="5" type="ORF">EJ04DRAFT_580545</name>
</gene>
<feature type="domain" description="K Homology" evidence="4">
    <location>
        <begin position="408"/>
        <end position="476"/>
    </location>
</feature>
<evidence type="ECO:0000256" key="1">
    <source>
        <dbReference type="ARBA" id="ARBA00022737"/>
    </source>
</evidence>
<feature type="compositionally biased region" description="Polar residues" evidence="3">
    <location>
        <begin position="842"/>
        <end position="852"/>
    </location>
</feature>
<keyword evidence="1" id="KW-0677">Repeat</keyword>
<dbReference type="EMBL" id="ML996242">
    <property type="protein sequence ID" value="KAF2729528.1"/>
    <property type="molecule type" value="Genomic_DNA"/>
</dbReference>
<feature type="domain" description="K Homology" evidence="4">
    <location>
        <begin position="1238"/>
        <end position="1307"/>
    </location>
</feature>
<name>A0A9P4QLG7_9PLEO</name>
<dbReference type="CDD" id="cd02394">
    <property type="entry name" value="KH-I_Vigilin_rpt6"/>
    <property type="match status" value="2"/>
</dbReference>
<dbReference type="GO" id="GO:0005737">
    <property type="term" value="C:cytoplasm"/>
    <property type="evidence" value="ECO:0007669"/>
    <property type="project" value="TreeGrafter"/>
</dbReference>
<feature type="compositionally biased region" description="Polar residues" evidence="3">
    <location>
        <begin position="1"/>
        <end position="11"/>
    </location>
</feature>
<dbReference type="Pfam" id="PF00013">
    <property type="entry name" value="KH_1"/>
    <property type="match status" value="7"/>
</dbReference>
<evidence type="ECO:0000259" key="4">
    <source>
        <dbReference type="SMART" id="SM00322"/>
    </source>
</evidence>
<dbReference type="Pfam" id="PF22952">
    <property type="entry name" value="KH_11"/>
    <property type="match status" value="1"/>
</dbReference>
<feature type="domain" description="K Homology" evidence="4">
    <location>
        <begin position="792"/>
        <end position="879"/>
    </location>
</feature>
<organism evidence="5 6">
    <name type="scientific">Polyplosphaeria fusca</name>
    <dbReference type="NCBI Taxonomy" id="682080"/>
    <lineage>
        <taxon>Eukaryota</taxon>
        <taxon>Fungi</taxon>
        <taxon>Dikarya</taxon>
        <taxon>Ascomycota</taxon>
        <taxon>Pezizomycotina</taxon>
        <taxon>Dothideomycetes</taxon>
        <taxon>Pleosporomycetidae</taxon>
        <taxon>Pleosporales</taxon>
        <taxon>Tetraplosphaeriaceae</taxon>
        <taxon>Polyplosphaeria</taxon>
    </lineage>
</organism>
<dbReference type="InterPro" id="IPR036612">
    <property type="entry name" value="KH_dom_type_1_sf"/>
</dbReference>